<gene>
    <name evidence="1" type="ORF">D3872_02115</name>
</gene>
<name>A0A418Y7I8_9BURK</name>
<accession>A0A418Y7I8</accession>
<dbReference type="InterPro" id="IPR010260">
    <property type="entry name" value="AlpA"/>
</dbReference>
<reference evidence="1 2" key="1">
    <citation type="submission" date="2018-09" db="EMBL/GenBank/DDBJ databases">
        <authorList>
            <person name="Zhu H."/>
        </authorList>
    </citation>
    <scope>NUCLEOTIDE SEQUENCE [LARGE SCALE GENOMIC DNA]</scope>
    <source>
        <strain evidence="1 2">K1S02-61</strain>
    </source>
</reference>
<dbReference type="AlphaFoldDB" id="A0A418Y7I8"/>
<dbReference type="EMBL" id="QYUP01000018">
    <property type="protein sequence ID" value="RJG26374.1"/>
    <property type="molecule type" value="Genomic_DNA"/>
</dbReference>
<comment type="caution">
    <text evidence="1">The sequence shown here is derived from an EMBL/GenBank/DDBJ whole genome shotgun (WGS) entry which is preliminary data.</text>
</comment>
<keyword evidence="2" id="KW-1185">Reference proteome</keyword>
<dbReference type="OrthoDB" id="5298532at2"/>
<protein>
    <submittedName>
        <fullName evidence="1">AlpA family phage regulatory protein</fullName>
    </submittedName>
</protein>
<evidence type="ECO:0000313" key="2">
    <source>
        <dbReference type="Proteomes" id="UP000284006"/>
    </source>
</evidence>
<organism evidence="1 2">
    <name type="scientific">Massilia cavernae</name>
    <dbReference type="NCBI Taxonomy" id="2320864"/>
    <lineage>
        <taxon>Bacteria</taxon>
        <taxon>Pseudomonadati</taxon>
        <taxon>Pseudomonadota</taxon>
        <taxon>Betaproteobacteria</taxon>
        <taxon>Burkholderiales</taxon>
        <taxon>Oxalobacteraceae</taxon>
        <taxon>Telluria group</taxon>
        <taxon>Massilia</taxon>
    </lineage>
</organism>
<sequence>MATKLLKLPAVLTRVAISRSKLYAGVKEGTFPAPVSLGARATLIQASRNPSAKSSAQEGA</sequence>
<dbReference type="Pfam" id="PF05930">
    <property type="entry name" value="Phage_AlpA"/>
    <property type="match status" value="1"/>
</dbReference>
<evidence type="ECO:0000313" key="1">
    <source>
        <dbReference type="EMBL" id="RJG26374.1"/>
    </source>
</evidence>
<proteinExistence type="predicted"/>
<dbReference type="Gene3D" id="1.10.238.160">
    <property type="match status" value="1"/>
</dbReference>
<dbReference type="Proteomes" id="UP000284006">
    <property type="component" value="Unassembled WGS sequence"/>
</dbReference>